<dbReference type="InterPro" id="IPR007306">
    <property type="entry name" value="Rit1"/>
</dbReference>
<evidence type="ECO:0000259" key="1">
    <source>
        <dbReference type="Pfam" id="PF04179"/>
    </source>
</evidence>
<dbReference type="Pfam" id="PF17184">
    <property type="entry name" value="Rit1_C"/>
    <property type="match status" value="1"/>
</dbReference>
<dbReference type="InterPro" id="IPR033421">
    <property type="entry name" value="Rit1_DUSP-like"/>
</dbReference>
<dbReference type="Proteomes" id="UP000774326">
    <property type="component" value="Unassembled WGS sequence"/>
</dbReference>
<dbReference type="PIRSF" id="PIRSF007747">
    <property type="entry name" value="Ribosyl_Ptfrase"/>
    <property type="match status" value="1"/>
</dbReference>
<feature type="domain" description="Rit1 DUSP-like" evidence="1">
    <location>
        <begin position="383"/>
        <end position="480"/>
    </location>
</feature>
<comment type="caution">
    <text evidence="3">The sequence shown here is derived from an EMBL/GenBank/DDBJ whole genome shotgun (WGS) entry which is preliminary data.</text>
</comment>
<reference evidence="3" key="1">
    <citation type="journal article" date="2021" name="Open Biol.">
        <title>Shared evolutionary footprints suggest mitochondrial oxidative damage underlies multiple complex I losses in fungi.</title>
        <authorList>
            <person name="Schikora-Tamarit M.A."/>
            <person name="Marcet-Houben M."/>
            <person name="Nosek J."/>
            <person name="Gabaldon T."/>
        </authorList>
    </citation>
    <scope>NUCLEOTIDE SEQUENCE</scope>
    <source>
        <strain evidence="3">CBS2887</strain>
    </source>
</reference>
<organism evidence="3 4">
    <name type="scientific">Wickerhamomyces pijperi</name>
    <name type="common">Yeast</name>
    <name type="synonym">Pichia pijperi</name>
    <dbReference type="NCBI Taxonomy" id="599730"/>
    <lineage>
        <taxon>Eukaryota</taxon>
        <taxon>Fungi</taxon>
        <taxon>Dikarya</taxon>
        <taxon>Ascomycota</taxon>
        <taxon>Saccharomycotina</taxon>
        <taxon>Saccharomycetes</taxon>
        <taxon>Phaffomycetales</taxon>
        <taxon>Wickerhamomycetaceae</taxon>
        <taxon>Wickerhamomyces</taxon>
    </lineage>
</organism>
<dbReference type="GO" id="GO:0043399">
    <property type="term" value="F:tRNA adenosine(64)-2'-O-ribosylphosphate transferase activity"/>
    <property type="evidence" value="ECO:0007669"/>
    <property type="project" value="InterPro"/>
</dbReference>
<dbReference type="AlphaFoldDB" id="A0A9P8PWJ5"/>
<dbReference type="Pfam" id="PF04179">
    <property type="entry name" value="Init_tRNA_PT"/>
    <property type="match status" value="1"/>
</dbReference>
<protein>
    <recommendedName>
        <fullName evidence="5">Initiator tRNA phosphoribosyl transferase</fullName>
    </recommendedName>
</protein>
<dbReference type="InterPro" id="IPR033449">
    <property type="entry name" value="Rit1_N"/>
</dbReference>
<dbReference type="PANTHER" id="PTHR31811">
    <property type="entry name" value="TRNA A64-2'-O-RIBOSYLPHOSPHATE TRANSFERASE"/>
    <property type="match status" value="1"/>
</dbReference>
<evidence type="ECO:0008006" key="5">
    <source>
        <dbReference type="Google" id="ProtNLM"/>
    </source>
</evidence>
<proteinExistence type="predicted"/>
<keyword evidence="4" id="KW-1185">Reference proteome</keyword>
<evidence type="ECO:0000313" key="3">
    <source>
        <dbReference type="EMBL" id="KAH3678870.1"/>
    </source>
</evidence>
<dbReference type="EMBL" id="JAEUBG010005062">
    <property type="protein sequence ID" value="KAH3678870.1"/>
    <property type="molecule type" value="Genomic_DNA"/>
</dbReference>
<evidence type="ECO:0000313" key="4">
    <source>
        <dbReference type="Proteomes" id="UP000774326"/>
    </source>
</evidence>
<feature type="domain" description="Rit1 N-terminal" evidence="2">
    <location>
        <begin position="29"/>
        <end position="317"/>
    </location>
</feature>
<accession>A0A9P8PWJ5</accession>
<dbReference type="GO" id="GO:0019988">
    <property type="term" value="P:charged-tRNA amino acid modification"/>
    <property type="evidence" value="ECO:0007669"/>
    <property type="project" value="InterPro"/>
</dbReference>
<evidence type="ECO:0000259" key="2">
    <source>
        <dbReference type="Pfam" id="PF17184"/>
    </source>
</evidence>
<dbReference type="PANTHER" id="PTHR31811:SF0">
    <property type="entry name" value="TRNA A64-2'-O-RIBOSYLPHOSPHATE TRANSFERASE"/>
    <property type="match status" value="1"/>
</dbReference>
<reference evidence="3" key="2">
    <citation type="submission" date="2021-01" db="EMBL/GenBank/DDBJ databases">
        <authorList>
            <person name="Schikora-Tamarit M.A."/>
        </authorList>
    </citation>
    <scope>NUCLEOTIDE SEQUENCE</scope>
    <source>
        <strain evidence="3">CBS2887</strain>
    </source>
</reference>
<dbReference type="OrthoDB" id="45256at2759"/>
<sequence>MNHKDLEFLNVSSFKESIKDLNKELNKDKAQRSVRNRLRSIQHDAQYVTRIHDILTKEIGQDIPLIANERCGTWYVHPFPKDSLTKTNNQITTYFKSTDGHTNEWTFSFKRLNFHLLDVLSAHHQAGVMIVDSTRRGKTIPDALSKTIPIWCATLNYFMFGKPTLKVSGDDDKAINGKNWFFYPEKTLSLNEASKIADLIPQFAKQLQELNVISKETIKDQLQGKHLKPYWIHPQVRESPLPSFPYTDHIPLILCCSSERCQDGVKSMTGGWVYVQGAADDEELWSQGLNYKEFWSNREEFMNCESEESVIDLIKDIKSSGKGTTDSKSVDELTDITPTLSIGKIVADLSVSDLQDYDNVIILSKEFKAPPQENDKKNTNTIQHFPLQCNKKGSNDLRKSLSSIQFSHPQRTLILDESGKDLSIGVLLILLVKNYDLDWNITENPESANKTIIKQHLAKVNTKKVVNPSRATLQSVNSYLM</sequence>
<dbReference type="GO" id="GO:0005737">
    <property type="term" value="C:cytoplasm"/>
    <property type="evidence" value="ECO:0007669"/>
    <property type="project" value="TreeGrafter"/>
</dbReference>
<name>A0A9P8PWJ5_WICPI</name>
<gene>
    <name evidence="3" type="ORF">WICPIJ_008825</name>
</gene>